<feature type="domain" description="Carbohydrate kinase FGGY C-terminal" evidence="6">
    <location>
        <begin position="260"/>
        <end position="454"/>
    </location>
</feature>
<keyword evidence="2 4" id="KW-0808">Transferase</keyword>
<evidence type="ECO:0000256" key="4">
    <source>
        <dbReference type="RuleBase" id="RU003733"/>
    </source>
</evidence>
<evidence type="ECO:0000256" key="2">
    <source>
        <dbReference type="ARBA" id="ARBA00022679"/>
    </source>
</evidence>
<evidence type="ECO:0000259" key="6">
    <source>
        <dbReference type="Pfam" id="PF02782"/>
    </source>
</evidence>
<feature type="domain" description="Carbohydrate kinase FGGY N-terminal" evidence="5">
    <location>
        <begin position="3"/>
        <end position="250"/>
    </location>
</feature>
<dbReference type="GO" id="GO:0046316">
    <property type="term" value="F:gluconokinase activity"/>
    <property type="evidence" value="ECO:0007669"/>
    <property type="project" value="UniProtKB-EC"/>
</dbReference>
<sequence length="511" mass="55306">MHYIIGVDIGTTSTKAVGFDLQGHVLAENSIAYPLLTPQPEYSEQDPDAVFRAVRDTIKAVTAAVGATGFTKAGLGGISFSSAMHSLILMDADGKPLTNSITWADTRSKEYATQIKNSAVGHDIYRKTGTPVHPMSPLCKLVWLQARQPDLMRQAFKFISIKEYIFYQFFGQYVIDYSLASATGLFDIFALNWYAPALDLAGISAAALSEPKPGTHVVKGLSRNEANYLGVDMRVPFILGGSDGCLANLGSNAIQPGQAALTIGTSGAIRVISPQAATDEQERIFSYILTPQHYVLGGPVSNGAVVLQWFLDQFGGPEKQLAQDRNTDAYELLLQKAAAIPAGAEGLLFLPYLLGERAPVWDANARGVYFGLNLTHTRDHMLRALLEGILFNLYSVAQALTQITGPIEVLYANGGFAKGDIWVQMLADIFNKQVLVTETVESAALGAAIMGMLALGYIPDFNAVEKLVPVGKTYVPDPAQHTVYQQLFTVYENLYPQLKADFARIAALQSA</sequence>
<evidence type="ECO:0000256" key="3">
    <source>
        <dbReference type="ARBA" id="ARBA00022777"/>
    </source>
</evidence>
<dbReference type="SUPFAM" id="SSF53067">
    <property type="entry name" value="Actin-like ATPase domain"/>
    <property type="match status" value="2"/>
</dbReference>
<reference evidence="7" key="1">
    <citation type="submission" date="2020-02" db="EMBL/GenBank/DDBJ databases">
        <authorList>
            <person name="Meier V. D."/>
        </authorList>
    </citation>
    <scope>NUCLEOTIDE SEQUENCE</scope>
    <source>
        <strain evidence="7">AVDCRST_MAG95</strain>
    </source>
</reference>
<comment type="similarity">
    <text evidence="1 4">Belongs to the FGGY kinase family.</text>
</comment>
<dbReference type="GO" id="GO:0005975">
    <property type="term" value="P:carbohydrate metabolic process"/>
    <property type="evidence" value="ECO:0007669"/>
    <property type="project" value="InterPro"/>
</dbReference>
<keyword evidence="3 4" id="KW-0418">Kinase</keyword>
<evidence type="ECO:0000313" key="7">
    <source>
        <dbReference type="EMBL" id="CAA9245580.1"/>
    </source>
</evidence>
<protein>
    <submittedName>
        <fullName evidence="7">Gluconokinase</fullName>
        <ecNumber evidence="7">2.7.1.12</ecNumber>
    </submittedName>
</protein>
<dbReference type="InterPro" id="IPR018483">
    <property type="entry name" value="Carb_kinase_FGGY_CS"/>
</dbReference>
<dbReference type="InterPro" id="IPR050406">
    <property type="entry name" value="FGGY_Carb_Kinase"/>
</dbReference>
<dbReference type="InterPro" id="IPR000577">
    <property type="entry name" value="Carb_kinase_FGGY"/>
</dbReference>
<gene>
    <name evidence="7" type="ORF">AVDCRST_MAG95-1622</name>
</gene>
<dbReference type="Pfam" id="PF00370">
    <property type="entry name" value="FGGY_N"/>
    <property type="match status" value="1"/>
</dbReference>
<dbReference type="EC" id="2.7.1.12" evidence="7"/>
<evidence type="ECO:0000256" key="1">
    <source>
        <dbReference type="ARBA" id="ARBA00009156"/>
    </source>
</evidence>
<proteinExistence type="inferred from homology"/>
<dbReference type="Pfam" id="PF02782">
    <property type="entry name" value="FGGY_C"/>
    <property type="match status" value="1"/>
</dbReference>
<evidence type="ECO:0000259" key="5">
    <source>
        <dbReference type="Pfam" id="PF00370"/>
    </source>
</evidence>
<dbReference type="EMBL" id="CADCTJ010000507">
    <property type="protein sequence ID" value="CAA9245580.1"/>
    <property type="molecule type" value="Genomic_DNA"/>
</dbReference>
<dbReference type="AlphaFoldDB" id="A0A6J4I944"/>
<dbReference type="PANTHER" id="PTHR43095">
    <property type="entry name" value="SUGAR KINASE"/>
    <property type="match status" value="1"/>
</dbReference>
<dbReference type="InterPro" id="IPR018484">
    <property type="entry name" value="FGGY_N"/>
</dbReference>
<dbReference type="InterPro" id="IPR018485">
    <property type="entry name" value="FGGY_C"/>
</dbReference>
<dbReference type="InterPro" id="IPR043129">
    <property type="entry name" value="ATPase_NBD"/>
</dbReference>
<dbReference type="PROSITE" id="PS00445">
    <property type="entry name" value="FGGY_KINASES_2"/>
    <property type="match status" value="1"/>
</dbReference>
<organism evidence="7">
    <name type="scientific">uncultured Adhaeribacter sp</name>
    <dbReference type="NCBI Taxonomy" id="448109"/>
    <lineage>
        <taxon>Bacteria</taxon>
        <taxon>Pseudomonadati</taxon>
        <taxon>Bacteroidota</taxon>
        <taxon>Cytophagia</taxon>
        <taxon>Cytophagales</taxon>
        <taxon>Hymenobacteraceae</taxon>
        <taxon>Adhaeribacter</taxon>
        <taxon>environmental samples</taxon>
    </lineage>
</organism>
<dbReference type="CDD" id="cd07770">
    <property type="entry name" value="ASKHA_NBD_FGGY_GntK"/>
    <property type="match status" value="1"/>
</dbReference>
<dbReference type="Gene3D" id="3.30.420.40">
    <property type="match status" value="2"/>
</dbReference>
<accession>A0A6J4I944</accession>
<dbReference type="PIRSF" id="PIRSF000538">
    <property type="entry name" value="GlpK"/>
    <property type="match status" value="1"/>
</dbReference>
<name>A0A6J4I944_9BACT</name>
<dbReference type="PANTHER" id="PTHR43095:SF2">
    <property type="entry name" value="GLUCONOKINASE"/>
    <property type="match status" value="1"/>
</dbReference>